<feature type="non-terminal residue" evidence="1">
    <location>
        <position position="1"/>
    </location>
</feature>
<dbReference type="Proteomes" id="UP001189429">
    <property type="component" value="Unassembled WGS sequence"/>
</dbReference>
<keyword evidence="2" id="KW-1185">Reference proteome</keyword>
<protein>
    <submittedName>
        <fullName evidence="1">Uncharacterized protein</fullName>
    </submittedName>
</protein>
<reference evidence="1" key="1">
    <citation type="submission" date="2023-10" db="EMBL/GenBank/DDBJ databases">
        <authorList>
            <person name="Chen Y."/>
            <person name="Shah S."/>
            <person name="Dougan E. K."/>
            <person name="Thang M."/>
            <person name="Chan C."/>
        </authorList>
    </citation>
    <scope>NUCLEOTIDE SEQUENCE [LARGE SCALE GENOMIC DNA]</scope>
</reference>
<proteinExistence type="predicted"/>
<sequence>ETPNHWKFHERVYRVTHPIYDIWGVTLRSLALDTMHCMDLGVTGHACANMLYEVVFEHEHGTRSAILARLWARIQDIYRVAGLDHRISVLRLGTFVKNKDSPHSDYPILSRTIKAAEARHLATVCYQLSKDYEDDTQIRKTRTLCFKSLCQIYQIIADGDMFLSDAQCQQLIRSADNFLTCYQALSRDALDQRKRKWSTVNKHHFVWHLVRQTPLNPKNVWCYQAEDYQRFVTRGRLFRL</sequence>
<comment type="caution">
    <text evidence="1">The sequence shown here is derived from an EMBL/GenBank/DDBJ whole genome shotgun (WGS) entry which is preliminary data.</text>
</comment>
<organism evidence="1 2">
    <name type="scientific">Prorocentrum cordatum</name>
    <dbReference type="NCBI Taxonomy" id="2364126"/>
    <lineage>
        <taxon>Eukaryota</taxon>
        <taxon>Sar</taxon>
        <taxon>Alveolata</taxon>
        <taxon>Dinophyceae</taxon>
        <taxon>Prorocentrales</taxon>
        <taxon>Prorocentraceae</taxon>
        <taxon>Prorocentrum</taxon>
    </lineage>
</organism>
<accession>A0ABN9SBJ9</accession>
<gene>
    <name evidence="1" type="ORF">PCOR1329_LOCUS28075</name>
</gene>
<dbReference type="EMBL" id="CAUYUJ010010291">
    <property type="protein sequence ID" value="CAK0828984.1"/>
    <property type="molecule type" value="Genomic_DNA"/>
</dbReference>
<name>A0ABN9SBJ9_9DINO</name>
<evidence type="ECO:0000313" key="1">
    <source>
        <dbReference type="EMBL" id="CAK0828984.1"/>
    </source>
</evidence>
<evidence type="ECO:0000313" key="2">
    <source>
        <dbReference type="Proteomes" id="UP001189429"/>
    </source>
</evidence>